<evidence type="ECO:0000256" key="1">
    <source>
        <dbReference type="SAM" id="MobiDB-lite"/>
    </source>
</evidence>
<feature type="region of interest" description="Disordered" evidence="1">
    <location>
        <begin position="381"/>
        <end position="418"/>
    </location>
</feature>
<dbReference type="Pfam" id="PF02470">
    <property type="entry name" value="MlaD"/>
    <property type="match status" value="1"/>
</dbReference>
<reference evidence="4" key="1">
    <citation type="journal article" date="2019" name="Int. J. Syst. Evol. Microbiol.">
        <title>The Global Catalogue of Microorganisms (GCM) 10K type strain sequencing project: providing services to taxonomists for standard genome sequencing and annotation.</title>
        <authorList>
            <consortium name="The Broad Institute Genomics Platform"/>
            <consortium name="The Broad Institute Genome Sequencing Center for Infectious Disease"/>
            <person name="Wu L."/>
            <person name="Ma J."/>
        </authorList>
    </citation>
    <scope>NUCLEOTIDE SEQUENCE [LARGE SCALE GENOMIC DNA]</scope>
    <source>
        <strain evidence="4">JCM 16703</strain>
    </source>
</reference>
<feature type="compositionally biased region" description="Polar residues" evidence="1">
    <location>
        <begin position="404"/>
        <end position="418"/>
    </location>
</feature>
<dbReference type="EMBL" id="BAAAZH010000012">
    <property type="protein sequence ID" value="GAA4115831.1"/>
    <property type="molecule type" value="Genomic_DNA"/>
</dbReference>
<proteinExistence type="predicted"/>
<evidence type="ECO:0000313" key="4">
    <source>
        <dbReference type="Proteomes" id="UP001501495"/>
    </source>
</evidence>
<accession>A0ABP7XGM0</accession>
<name>A0ABP7XGM0_9ACTN</name>
<dbReference type="PANTHER" id="PTHR33371:SF4">
    <property type="entry name" value="INTERMEMBRANE PHOSPHOLIPID TRANSPORT SYSTEM BINDING PROTEIN MLAD"/>
    <property type="match status" value="1"/>
</dbReference>
<dbReference type="Proteomes" id="UP001501495">
    <property type="component" value="Unassembled WGS sequence"/>
</dbReference>
<gene>
    <name evidence="3" type="ORF">GCM10022215_15000</name>
</gene>
<organism evidence="3 4">
    <name type="scientific">Nocardioides fonticola</name>
    <dbReference type="NCBI Taxonomy" id="450363"/>
    <lineage>
        <taxon>Bacteria</taxon>
        <taxon>Bacillati</taxon>
        <taxon>Actinomycetota</taxon>
        <taxon>Actinomycetes</taxon>
        <taxon>Propionibacteriales</taxon>
        <taxon>Nocardioidaceae</taxon>
        <taxon>Nocardioides</taxon>
    </lineage>
</organism>
<keyword evidence="4" id="KW-1185">Reference proteome</keyword>
<feature type="domain" description="Mce/MlaD" evidence="2">
    <location>
        <begin position="38"/>
        <end position="114"/>
    </location>
</feature>
<sequence length="418" mass="44358">MASLHSARSPRHPLILGITALVVVLLAAMTLRGSDSGGHELKLVFPAAPGIVKGLKVQVDGFDAGKVTDLEARDGQAVITVSLNDDYADVPEGTTARIEWKATLGERIIQLDPGPADAKALPDGAMVRGQDRVEIDQVLAALDTKTRARLASTLIALDSAVKDRGDDYNSTLEQLGPAVKALSAVLGGIGADGPAIKDVVTRTTRLMQILDAHGSDIRAAISNLDAQQSDLARNDTAISQALAELPSTLDRAQEALGKVPSTVEVAHPLLTELTSASRELPAFTRSVSPLLSDLNPTLRRTRTTVDHLSTLLGITPELLMSSTQLLPRIDSVTGRLLPALSYLRPYTPEITGFFTNWASAGQQYLGQYHVARIKAQEGTTTPIGVLNSPPPGVVRNDRPLPGSNVGQTWTDATGEQIR</sequence>
<dbReference type="InterPro" id="IPR003399">
    <property type="entry name" value="Mce/MlaD"/>
</dbReference>
<dbReference type="InterPro" id="IPR052336">
    <property type="entry name" value="MlaD_Phospholipid_Transporter"/>
</dbReference>
<evidence type="ECO:0000259" key="2">
    <source>
        <dbReference type="Pfam" id="PF02470"/>
    </source>
</evidence>
<comment type="caution">
    <text evidence="3">The sequence shown here is derived from an EMBL/GenBank/DDBJ whole genome shotgun (WGS) entry which is preliminary data.</text>
</comment>
<evidence type="ECO:0000313" key="3">
    <source>
        <dbReference type="EMBL" id="GAA4115831.1"/>
    </source>
</evidence>
<dbReference type="PANTHER" id="PTHR33371">
    <property type="entry name" value="INTERMEMBRANE PHOSPHOLIPID TRANSPORT SYSTEM BINDING PROTEIN MLAD-RELATED"/>
    <property type="match status" value="1"/>
</dbReference>
<protein>
    <recommendedName>
        <fullName evidence="2">Mce/MlaD domain-containing protein</fullName>
    </recommendedName>
</protein>